<dbReference type="AlphaFoldDB" id="A0AAD5IWM5"/>
<reference evidence="3" key="2">
    <citation type="submission" date="2023-02" db="EMBL/GenBank/DDBJ databases">
        <authorList>
            <person name="Swenson N.G."/>
            <person name="Wegrzyn J.L."/>
            <person name="Mcevoy S.L."/>
        </authorList>
    </citation>
    <scope>NUCLEOTIDE SEQUENCE</scope>
    <source>
        <strain evidence="3">91603</strain>
        <tissue evidence="3">Leaf</tissue>
    </source>
</reference>
<feature type="region of interest" description="Disordered" evidence="1">
    <location>
        <begin position="1"/>
        <end position="57"/>
    </location>
</feature>
<evidence type="ECO:0000256" key="2">
    <source>
        <dbReference type="SAM" id="Phobius"/>
    </source>
</evidence>
<keyword evidence="2" id="KW-1133">Transmembrane helix</keyword>
<feature type="compositionally biased region" description="Basic and acidic residues" evidence="1">
    <location>
        <begin position="20"/>
        <end position="31"/>
    </location>
</feature>
<dbReference type="EMBL" id="JAJSOW010000102">
    <property type="protein sequence ID" value="KAI9177841.1"/>
    <property type="molecule type" value="Genomic_DNA"/>
</dbReference>
<sequence length="98" mass="10535">MPNSPTSDDGDNDMGDGVDPMDHVQTGDDSNKGGSIGCEAEQPIIAAPSRWRNPKKNRKTFGIEGAVRNQGRRLRKVAAIFGVFVLVAFVGDKELHIG</sequence>
<feature type="transmembrane region" description="Helical" evidence="2">
    <location>
        <begin position="74"/>
        <end position="91"/>
    </location>
</feature>
<keyword evidence="2" id="KW-0812">Transmembrane</keyword>
<protein>
    <submittedName>
        <fullName evidence="3">Uncharacterized protein</fullName>
    </submittedName>
</protein>
<evidence type="ECO:0000256" key="1">
    <source>
        <dbReference type="SAM" id="MobiDB-lite"/>
    </source>
</evidence>
<keyword evidence="2" id="KW-0472">Membrane</keyword>
<reference evidence="3" key="1">
    <citation type="journal article" date="2022" name="Plant J.">
        <title>Strategies of tolerance reflected in two North American maple genomes.</title>
        <authorList>
            <person name="McEvoy S.L."/>
            <person name="Sezen U.U."/>
            <person name="Trouern-Trend A."/>
            <person name="McMahon S.M."/>
            <person name="Schaberg P.G."/>
            <person name="Yang J."/>
            <person name="Wegrzyn J.L."/>
            <person name="Swenson N.G."/>
        </authorList>
    </citation>
    <scope>NUCLEOTIDE SEQUENCE</scope>
    <source>
        <strain evidence="3">91603</strain>
    </source>
</reference>
<evidence type="ECO:0000313" key="4">
    <source>
        <dbReference type="Proteomes" id="UP001064489"/>
    </source>
</evidence>
<proteinExistence type="predicted"/>
<evidence type="ECO:0000313" key="3">
    <source>
        <dbReference type="EMBL" id="KAI9177841.1"/>
    </source>
</evidence>
<dbReference type="Proteomes" id="UP001064489">
    <property type="component" value="Chromosome 5"/>
</dbReference>
<comment type="caution">
    <text evidence="3">The sequence shown here is derived from an EMBL/GenBank/DDBJ whole genome shotgun (WGS) entry which is preliminary data.</text>
</comment>
<gene>
    <name evidence="3" type="ORF">LWI28_019852</name>
</gene>
<keyword evidence="4" id="KW-1185">Reference proteome</keyword>
<accession>A0AAD5IWM5</accession>
<organism evidence="3 4">
    <name type="scientific">Acer negundo</name>
    <name type="common">Box elder</name>
    <dbReference type="NCBI Taxonomy" id="4023"/>
    <lineage>
        <taxon>Eukaryota</taxon>
        <taxon>Viridiplantae</taxon>
        <taxon>Streptophyta</taxon>
        <taxon>Embryophyta</taxon>
        <taxon>Tracheophyta</taxon>
        <taxon>Spermatophyta</taxon>
        <taxon>Magnoliopsida</taxon>
        <taxon>eudicotyledons</taxon>
        <taxon>Gunneridae</taxon>
        <taxon>Pentapetalae</taxon>
        <taxon>rosids</taxon>
        <taxon>malvids</taxon>
        <taxon>Sapindales</taxon>
        <taxon>Sapindaceae</taxon>
        <taxon>Hippocastanoideae</taxon>
        <taxon>Acereae</taxon>
        <taxon>Acer</taxon>
    </lineage>
</organism>
<name>A0AAD5IWM5_ACENE</name>